<feature type="transmembrane region" description="Helical" evidence="11">
    <location>
        <begin position="93"/>
        <end position="115"/>
    </location>
</feature>
<dbReference type="EC" id="2.4.1.-" evidence="11"/>
<dbReference type="GO" id="GO:0006506">
    <property type="term" value="P:GPI anchor biosynthetic process"/>
    <property type="evidence" value="ECO:0007669"/>
    <property type="project" value="UniProtKB-KW"/>
</dbReference>
<dbReference type="InterPro" id="IPR007315">
    <property type="entry name" value="PIG-V/Gpi18"/>
</dbReference>
<dbReference type="GO" id="GO:0005789">
    <property type="term" value="C:endoplasmic reticulum membrane"/>
    <property type="evidence" value="ECO:0007669"/>
    <property type="project" value="UniProtKB-SubCell"/>
</dbReference>
<organism evidence="12 13">
    <name type="scientific">Lagenidium giganteum</name>
    <dbReference type="NCBI Taxonomy" id="4803"/>
    <lineage>
        <taxon>Eukaryota</taxon>
        <taxon>Sar</taxon>
        <taxon>Stramenopiles</taxon>
        <taxon>Oomycota</taxon>
        <taxon>Peronosporomycetes</taxon>
        <taxon>Pythiales</taxon>
        <taxon>Pythiaceae</taxon>
    </lineage>
</organism>
<feature type="transmembrane region" description="Helical" evidence="11">
    <location>
        <begin position="350"/>
        <end position="370"/>
    </location>
</feature>
<comment type="pathway">
    <text evidence="2 11">Glycolipid biosynthesis; glycosylphosphatidylinositol-anchor biosynthesis.</text>
</comment>
<evidence type="ECO:0000256" key="8">
    <source>
        <dbReference type="ARBA" id="ARBA00022824"/>
    </source>
</evidence>
<feature type="transmembrane region" description="Helical" evidence="11">
    <location>
        <begin position="69"/>
        <end position="87"/>
    </location>
</feature>
<comment type="function">
    <text evidence="11">Mannosyltransferase involved in glycosylphosphatidylinositol-anchor biosynthesis.</text>
</comment>
<dbReference type="GO" id="GO:0000009">
    <property type="term" value="F:alpha-1,6-mannosyltransferase activity"/>
    <property type="evidence" value="ECO:0007669"/>
    <property type="project" value="InterPro"/>
</dbReference>
<dbReference type="PANTHER" id="PTHR12468:SF2">
    <property type="entry name" value="GPI MANNOSYLTRANSFERASE 2"/>
    <property type="match status" value="1"/>
</dbReference>
<dbReference type="EMBL" id="DAKRPA010000259">
    <property type="protein sequence ID" value="DAZ94269.1"/>
    <property type="molecule type" value="Genomic_DNA"/>
</dbReference>
<feature type="transmembrane region" description="Helical" evidence="11">
    <location>
        <begin position="221"/>
        <end position="241"/>
    </location>
</feature>
<keyword evidence="6 11" id="KW-0808">Transferase</keyword>
<feature type="transmembrane region" description="Helical" evidence="11">
    <location>
        <begin position="173"/>
        <end position="200"/>
    </location>
</feature>
<keyword evidence="9 11" id="KW-1133">Transmembrane helix</keyword>
<comment type="similarity">
    <text evidence="3 11">Belongs to the PIGV family.</text>
</comment>
<reference evidence="12" key="1">
    <citation type="submission" date="2022-11" db="EMBL/GenBank/DDBJ databases">
        <authorList>
            <person name="Morgan W.R."/>
            <person name="Tartar A."/>
        </authorList>
    </citation>
    <scope>NUCLEOTIDE SEQUENCE</scope>
    <source>
        <strain evidence="12">ARSEF 373</strain>
    </source>
</reference>
<keyword evidence="7 11" id="KW-0812">Transmembrane</keyword>
<dbReference type="Proteomes" id="UP001146120">
    <property type="component" value="Unassembled WGS sequence"/>
</dbReference>
<evidence type="ECO:0000256" key="6">
    <source>
        <dbReference type="ARBA" id="ARBA00022679"/>
    </source>
</evidence>
<evidence type="ECO:0000256" key="1">
    <source>
        <dbReference type="ARBA" id="ARBA00004477"/>
    </source>
</evidence>
<dbReference type="GO" id="GO:0031501">
    <property type="term" value="C:mannosyltransferase complex"/>
    <property type="evidence" value="ECO:0007669"/>
    <property type="project" value="TreeGrafter"/>
</dbReference>
<evidence type="ECO:0000256" key="4">
    <source>
        <dbReference type="ARBA" id="ARBA00022502"/>
    </source>
</evidence>
<comment type="subcellular location">
    <subcellularLocation>
        <location evidence="1 11">Endoplasmic reticulum membrane</location>
        <topology evidence="1 11">Multi-pass membrane protein</topology>
    </subcellularLocation>
</comment>
<evidence type="ECO:0000256" key="9">
    <source>
        <dbReference type="ARBA" id="ARBA00022989"/>
    </source>
</evidence>
<evidence type="ECO:0000256" key="2">
    <source>
        <dbReference type="ARBA" id="ARBA00004687"/>
    </source>
</evidence>
<evidence type="ECO:0000256" key="7">
    <source>
        <dbReference type="ARBA" id="ARBA00022692"/>
    </source>
</evidence>
<evidence type="ECO:0000256" key="3">
    <source>
        <dbReference type="ARBA" id="ARBA00008698"/>
    </source>
</evidence>
<feature type="transmembrane region" description="Helical" evidence="11">
    <location>
        <begin position="12"/>
        <end position="32"/>
    </location>
</feature>
<proteinExistence type="inferred from homology"/>
<gene>
    <name evidence="12" type="ORF">N0F65_011901</name>
</gene>
<feature type="transmembrane region" description="Helical" evidence="11">
    <location>
        <begin position="407"/>
        <end position="428"/>
    </location>
</feature>
<evidence type="ECO:0000256" key="11">
    <source>
        <dbReference type="RuleBase" id="RU363112"/>
    </source>
</evidence>
<dbReference type="GO" id="GO:0004376">
    <property type="term" value="F:GPI mannosyltransferase activity"/>
    <property type="evidence" value="ECO:0007669"/>
    <property type="project" value="InterPro"/>
</dbReference>
<keyword evidence="8 11" id="KW-0256">Endoplasmic reticulum</keyword>
<keyword evidence="4 11" id="KW-0337">GPI-anchor biosynthesis</keyword>
<keyword evidence="13" id="KW-1185">Reference proteome</keyword>
<comment type="caution">
    <text evidence="12">The sequence shown here is derived from an EMBL/GenBank/DDBJ whole genome shotgun (WGS) entry which is preliminary data.</text>
</comment>
<evidence type="ECO:0000313" key="13">
    <source>
        <dbReference type="Proteomes" id="UP001146120"/>
    </source>
</evidence>
<feature type="transmembrane region" description="Helical" evidence="11">
    <location>
        <begin position="305"/>
        <end position="323"/>
    </location>
</feature>
<evidence type="ECO:0000313" key="12">
    <source>
        <dbReference type="EMBL" id="DAZ94269.1"/>
    </source>
</evidence>
<protein>
    <recommendedName>
        <fullName evidence="11">GPI mannosyltransferase 2</fullName>
        <ecNumber evidence="11">2.4.1.-</ecNumber>
    </recommendedName>
</protein>
<evidence type="ECO:0000256" key="5">
    <source>
        <dbReference type="ARBA" id="ARBA00022676"/>
    </source>
</evidence>
<reference evidence="12" key="2">
    <citation type="journal article" date="2023" name="Microbiol Resour">
        <title>Decontamination and Annotation of the Draft Genome Sequence of the Oomycete Lagenidium giganteum ARSEF 373.</title>
        <authorList>
            <person name="Morgan W.R."/>
            <person name="Tartar A."/>
        </authorList>
    </citation>
    <scope>NUCLEOTIDE SEQUENCE</scope>
    <source>
        <strain evidence="12">ARSEF 373</strain>
    </source>
</reference>
<evidence type="ECO:0000256" key="10">
    <source>
        <dbReference type="ARBA" id="ARBA00023136"/>
    </source>
</evidence>
<name>A0AAV2YLR4_9STRA</name>
<dbReference type="PANTHER" id="PTHR12468">
    <property type="entry name" value="GPI MANNOSYLTRANSFERASE 2"/>
    <property type="match status" value="1"/>
</dbReference>
<keyword evidence="10 11" id="KW-0472">Membrane</keyword>
<sequence>MGATWEVARFALLSRAVVSSAAALAAMVVPAYDTSSHFAVPVRALRAFVNWDAVHFLHLADRGYEYEHVHAFFPLYPLLVRIFSAWLPSGSNVALVMAGWLVSNGAFVLAAVCLYRLGLLVLHDERVACRAAYLFAVTPSGIFMSALYSESLMCLCSFAGMLFLEEHKRGGSILWLVLCAMAFGASSGTRSNGILLSLFIAWHRLRASPNPVATPLRFLGYWIFTALLGIIAVIPQVWYFVQAMPDYCPNKLDFVRNKTASQITIDRPWCEHVFPNFSAMYMFIQAEYWGVGPFKYYTINQLPNFLLASPIILLSAHSLWSYFSPRLRRHKAMGSSAAAEANSFVRSSAAAPYCLHWLFLLANALVVVHIQVTTRFLAACPPLYWAPAALIGTKLSSATHSTYTRTVVAYFVVFNVLGVSLFSTFYPWT</sequence>
<dbReference type="AlphaFoldDB" id="A0AAV2YLR4"/>
<dbReference type="Pfam" id="PF04188">
    <property type="entry name" value="Mannosyl_trans2"/>
    <property type="match status" value="1"/>
</dbReference>
<accession>A0AAV2YLR4</accession>
<keyword evidence="5 11" id="KW-0328">Glycosyltransferase</keyword>